<protein>
    <recommendedName>
        <fullName evidence="2">CAAX prenyl protease 2/Lysostaphin resistance protein A-like domain-containing protein</fullName>
    </recommendedName>
</protein>
<accession>S2ZVD2</accession>
<evidence type="ECO:0000259" key="2">
    <source>
        <dbReference type="Pfam" id="PF02517"/>
    </source>
</evidence>
<dbReference type="eggNOG" id="ENOG5032N8B">
    <property type="taxonomic scope" value="Bacteria"/>
</dbReference>
<comment type="caution">
    <text evidence="3">The sequence shown here is derived from an EMBL/GenBank/DDBJ whole genome shotgun (WGS) entry which is preliminary data.</text>
</comment>
<feature type="transmembrane region" description="Helical" evidence="1">
    <location>
        <begin position="80"/>
        <end position="99"/>
    </location>
</feature>
<evidence type="ECO:0000313" key="3">
    <source>
        <dbReference type="EMBL" id="EPD68014.1"/>
    </source>
</evidence>
<gene>
    <name evidence="3" type="ORF">HMPREF1219_02433</name>
</gene>
<reference evidence="3 4" key="1">
    <citation type="submission" date="2013-05" db="EMBL/GenBank/DDBJ databases">
        <title>The Genome Sequence of Corynebacterium pyruviciproducens 1773O (ATCC BAA-1742).</title>
        <authorList>
            <consortium name="The Broad Institute Genomics Platform"/>
            <person name="Earl A."/>
            <person name="Ward D."/>
            <person name="Feldgarden M."/>
            <person name="Gevers D."/>
            <person name="Tong J."/>
            <person name="Walker B."/>
            <person name="Young S."/>
            <person name="Zeng Q."/>
            <person name="Gargeya S."/>
            <person name="Fitzgerald M."/>
            <person name="Haas B."/>
            <person name="Abouelleil A."/>
            <person name="Allen A.W."/>
            <person name="Alvarado L."/>
            <person name="Arachchi H.M."/>
            <person name="Berlin A.M."/>
            <person name="Chapman S.B."/>
            <person name="Gainer-Dewar J."/>
            <person name="Goldberg J."/>
            <person name="Griggs A."/>
            <person name="Gujja S."/>
            <person name="Hansen M."/>
            <person name="Howarth C."/>
            <person name="Imamovic A."/>
            <person name="Ireland A."/>
            <person name="Larimer J."/>
            <person name="McCowan C."/>
            <person name="Murphy C."/>
            <person name="Pearson M."/>
            <person name="Poon T.W."/>
            <person name="Priest M."/>
            <person name="Roberts A."/>
            <person name="Saif S."/>
            <person name="Shea T."/>
            <person name="Sisk P."/>
            <person name="Sykes S."/>
            <person name="Wortman J."/>
            <person name="Nusbaum C."/>
            <person name="Birren B."/>
        </authorList>
    </citation>
    <scope>NUCLEOTIDE SEQUENCE [LARGE SCALE GENOMIC DNA]</scope>
    <source>
        <strain evidence="3 4">ATCC BAA-1742</strain>
    </source>
</reference>
<dbReference type="HOGENOM" id="CLU_1924062_0_0_11"/>
<sequence length="131" mass="14496">MLVSSLTFSLGRMVNLIHGSDMRRTENPCQVIYPTASGFLFVRIFQKSGRVWAAIAVHGIVHVVNAVANEDRENDLANEYVVPVSIGITVFVGAYALWLQRRVLVGFKNTLFPLTPKSPVPKNRGFPKRGG</sequence>
<evidence type="ECO:0000313" key="4">
    <source>
        <dbReference type="Proteomes" id="UP000014408"/>
    </source>
</evidence>
<feature type="domain" description="CAAX prenyl protease 2/Lysostaphin resistance protein A-like" evidence="2">
    <location>
        <begin position="1"/>
        <end position="63"/>
    </location>
</feature>
<evidence type="ECO:0000256" key="1">
    <source>
        <dbReference type="SAM" id="Phobius"/>
    </source>
</evidence>
<dbReference type="PATRIC" id="fig|1125779.3.peg.2377"/>
<dbReference type="Proteomes" id="UP000014408">
    <property type="component" value="Unassembled WGS sequence"/>
</dbReference>
<dbReference type="InterPro" id="IPR003675">
    <property type="entry name" value="Rce1/LyrA-like_dom"/>
</dbReference>
<keyword evidence="1" id="KW-0812">Transmembrane</keyword>
<dbReference type="AlphaFoldDB" id="S2ZVD2"/>
<dbReference type="GO" id="GO:0080120">
    <property type="term" value="P:CAAX-box protein maturation"/>
    <property type="evidence" value="ECO:0007669"/>
    <property type="project" value="UniProtKB-ARBA"/>
</dbReference>
<proteinExistence type="predicted"/>
<name>S2ZVD2_9CORY</name>
<organism evidence="3 4">
    <name type="scientific">Corynebacterium pyruviciproducens ATCC BAA-1742</name>
    <dbReference type="NCBI Taxonomy" id="1125779"/>
    <lineage>
        <taxon>Bacteria</taxon>
        <taxon>Bacillati</taxon>
        <taxon>Actinomycetota</taxon>
        <taxon>Actinomycetes</taxon>
        <taxon>Mycobacteriales</taxon>
        <taxon>Corynebacteriaceae</taxon>
        <taxon>Corynebacterium</taxon>
    </lineage>
</organism>
<keyword evidence="4" id="KW-1185">Reference proteome</keyword>
<keyword evidence="1" id="KW-0472">Membrane</keyword>
<dbReference type="GO" id="GO:0004175">
    <property type="term" value="F:endopeptidase activity"/>
    <property type="evidence" value="ECO:0007669"/>
    <property type="project" value="UniProtKB-ARBA"/>
</dbReference>
<dbReference type="Pfam" id="PF02517">
    <property type="entry name" value="Rce1-like"/>
    <property type="match status" value="1"/>
</dbReference>
<dbReference type="EMBL" id="ATBY01000017">
    <property type="protein sequence ID" value="EPD68014.1"/>
    <property type="molecule type" value="Genomic_DNA"/>
</dbReference>
<keyword evidence="1" id="KW-1133">Transmembrane helix</keyword>